<keyword evidence="4" id="KW-1185">Reference proteome</keyword>
<feature type="signal peptide" evidence="1">
    <location>
        <begin position="1"/>
        <end position="26"/>
    </location>
</feature>
<accession>A0A4U2Z8P1</accession>
<evidence type="ECO:0000313" key="4">
    <source>
        <dbReference type="Proteomes" id="UP000309561"/>
    </source>
</evidence>
<dbReference type="InterPro" id="IPR032711">
    <property type="entry name" value="SoxY"/>
</dbReference>
<dbReference type="PIRSF" id="PIRSF010312">
    <property type="entry name" value="Sulphur_oxidation_SoxY"/>
    <property type="match status" value="1"/>
</dbReference>
<evidence type="ECO:0000259" key="2">
    <source>
        <dbReference type="Pfam" id="PF13501"/>
    </source>
</evidence>
<feature type="chain" id="PRO_5020273906" evidence="1">
    <location>
        <begin position="27"/>
        <end position="151"/>
    </location>
</feature>
<name>A0A4U2Z8P1_9BACT</name>
<dbReference type="AlphaFoldDB" id="A0A4U2Z8P1"/>
<gene>
    <name evidence="3" type="primary">soxY</name>
    <name evidence="3" type="ORF">FCU45_00025</name>
</gene>
<dbReference type="InterPro" id="IPR038162">
    <property type="entry name" value="SoxY_sf"/>
</dbReference>
<keyword evidence="1" id="KW-0732">Signal</keyword>
<protein>
    <submittedName>
        <fullName evidence="3">Thiosulfate oxidation carrier protein SoxY</fullName>
    </submittedName>
</protein>
<sequence>MQRRKFLSLGATAVAAASVLPVSLSATDFRATAPKAWDAPSSKEAIEALFGSSEMIDGQIEIKAPKLAENGGAVPIGIKSKLDLAVVALFQDANPRSAVVVMELPEGSVADLMTKIKMRKTANVTVVAKGRDGKLYSAVQKVEVSIGGCGG</sequence>
<dbReference type="RefSeq" id="WP_137011035.1">
    <property type="nucleotide sequence ID" value="NZ_SZPX01000001.1"/>
</dbReference>
<dbReference type="Proteomes" id="UP000309561">
    <property type="component" value="Unassembled WGS sequence"/>
</dbReference>
<evidence type="ECO:0000313" key="3">
    <source>
        <dbReference type="EMBL" id="TKI70816.1"/>
    </source>
</evidence>
<reference evidence="3 4" key="1">
    <citation type="submission" date="2019-04" db="EMBL/GenBank/DDBJ databases">
        <title>Sulfurimonas crateris sp. nov. a facultative anaerobic sulfur-oxidizing chemolithautotrophic bacterium isolated from a terrestrial mud vulcano.</title>
        <authorList>
            <person name="Ratnikova N.M."/>
            <person name="Slobodkin A.I."/>
            <person name="Merkel A.Y."/>
            <person name="Novikov A."/>
            <person name="Bonch-Osmolovskaya E.A."/>
            <person name="Slobodkina G.B."/>
        </authorList>
    </citation>
    <scope>NUCLEOTIDE SEQUENCE [LARGE SCALE GENOMIC DNA]</scope>
    <source>
        <strain evidence="3 4">SN118</strain>
    </source>
</reference>
<feature type="domain" description="Ig-like SoxY" evidence="2">
    <location>
        <begin position="47"/>
        <end position="149"/>
    </location>
</feature>
<dbReference type="Pfam" id="PF13501">
    <property type="entry name" value="SoxY"/>
    <property type="match status" value="1"/>
</dbReference>
<organism evidence="3 4">
    <name type="scientific">Sulfurimonas crateris</name>
    <dbReference type="NCBI Taxonomy" id="2574727"/>
    <lineage>
        <taxon>Bacteria</taxon>
        <taxon>Pseudomonadati</taxon>
        <taxon>Campylobacterota</taxon>
        <taxon>Epsilonproteobacteria</taxon>
        <taxon>Campylobacterales</taxon>
        <taxon>Sulfurimonadaceae</taxon>
        <taxon>Sulfurimonas</taxon>
    </lineage>
</organism>
<dbReference type="Gene3D" id="2.60.40.2470">
    <property type="entry name" value="SoxY domain"/>
    <property type="match status" value="1"/>
</dbReference>
<dbReference type="NCBIfam" id="TIGR04488">
    <property type="entry name" value="SoxY_true_GGCGG"/>
    <property type="match status" value="1"/>
</dbReference>
<comment type="caution">
    <text evidence="3">The sequence shown here is derived from an EMBL/GenBank/DDBJ whole genome shotgun (WGS) entry which is preliminary data.</text>
</comment>
<proteinExistence type="predicted"/>
<dbReference type="EMBL" id="SZPX01000001">
    <property type="protein sequence ID" value="TKI70816.1"/>
    <property type="molecule type" value="Genomic_DNA"/>
</dbReference>
<evidence type="ECO:0000256" key="1">
    <source>
        <dbReference type="SAM" id="SignalP"/>
    </source>
</evidence>
<dbReference type="InterPro" id="IPR016568">
    <property type="entry name" value="Sulphur_oxidation_SoxY"/>
</dbReference>
<dbReference type="OrthoDB" id="9798154at2"/>